<evidence type="ECO:0000313" key="2">
    <source>
        <dbReference type="EMBL" id="RSL90486.1"/>
    </source>
</evidence>
<organism evidence="2 3">
    <name type="scientific">Fusarium floridanum</name>
    <dbReference type="NCBI Taxonomy" id="1325733"/>
    <lineage>
        <taxon>Eukaryota</taxon>
        <taxon>Fungi</taxon>
        <taxon>Dikarya</taxon>
        <taxon>Ascomycota</taxon>
        <taxon>Pezizomycotina</taxon>
        <taxon>Sordariomycetes</taxon>
        <taxon>Hypocreomycetidae</taxon>
        <taxon>Hypocreales</taxon>
        <taxon>Nectriaceae</taxon>
        <taxon>Fusarium</taxon>
        <taxon>Fusarium solani species complex</taxon>
    </lineage>
</organism>
<feature type="compositionally biased region" description="Basic and acidic residues" evidence="1">
    <location>
        <begin position="40"/>
        <end position="50"/>
    </location>
</feature>
<protein>
    <submittedName>
        <fullName evidence="2">Uncharacterized protein</fullName>
    </submittedName>
</protein>
<reference evidence="2 3" key="1">
    <citation type="submission" date="2017-06" db="EMBL/GenBank/DDBJ databases">
        <title>Comparative genomic analysis of Ambrosia Fusariam Clade fungi.</title>
        <authorList>
            <person name="Stajich J.E."/>
            <person name="Carrillo J."/>
            <person name="Kijimoto T."/>
            <person name="Eskalen A."/>
            <person name="O'Donnell K."/>
            <person name="Kasson M."/>
        </authorList>
    </citation>
    <scope>NUCLEOTIDE SEQUENCE [LARGE SCALE GENOMIC DNA]</scope>
    <source>
        <strain evidence="2 3">NRRL62606</strain>
    </source>
</reference>
<evidence type="ECO:0000313" key="3">
    <source>
        <dbReference type="Proteomes" id="UP000287972"/>
    </source>
</evidence>
<dbReference type="InterPro" id="IPR027973">
    <property type="entry name" value="FSAF1-like"/>
</dbReference>
<evidence type="ECO:0000256" key="1">
    <source>
        <dbReference type="SAM" id="MobiDB-lite"/>
    </source>
</evidence>
<feature type="region of interest" description="Disordered" evidence="1">
    <location>
        <begin position="31"/>
        <end position="127"/>
    </location>
</feature>
<feature type="region of interest" description="Disordered" evidence="1">
    <location>
        <begin position="154"/>
        <end position="187"/>
    </location>
</feature>
<dbReference type="InterPro" id="IPR053030">
    <property type="entry name" value="Ribosomal_biogenesis_FAF1-like"/>
</dbReference>
<dbReference type="PANTHER" id="PTHR28096:SF1">
    <property type="entry name" value="PROTEIN FAF1"/>
    <property type="match status" value="1"/>
</dbReference>
<dbReference type="AlphaFoldDB" id="A0A428SL59"/>
<accession>A0A428SL59</accession>
<feature type="compositionally biased region" description="Acidic residues" evidence="1">
    <location>
        <begin position="51"/>
        <end position="78"/>
    </location>
</feature>
<feature type="compositionally biased region" description="Polar residues" evidence="1">
    <location>
        <begin position="154"/>
        <end position="164"/>
    </location>
</feature>
<dbReference type="GO" id="GO:0000462">
    <property type="term" value="P:maturation of SSU-rRNA from tricistronic rRNA transcript (SSU-rRNA, 5.8S rRNA, LSU-rRNA)"/>
    <property type="evidence" value="ECO:0007669"/>
    <property type="project" value="TreeGrafter"/>
</dbReference>
<proteinExistence type="predicted"/>
<dbReference type="PANTHER" id="PTHR28096">
    <property type="entry name" value="PROTEIN FAF1"/>
    <property type="match status" value="1"/>
</dbReference>
<feature type="compositionally biased region" description="Basic and acidic residues" evidence="1">
    <location>
        <begin position="93"/>
        <end position="102"/>
    </location>
</feature>
<dbReference type="Pfam" id="PF15375">
    <property type="entry name" value="FSAF1"/>
    <property type="match status" value="1"/>
</dbReference>
<name>A0A428SL59_9HYPO</name>
<keyword evidence="3" id="KW-1185">Reference proteome</keyword>
<dbReference type="GO" id="GO:0005730">
    <property type="term" value="C:nucleolus"/>
    <property type="evidence" value="ECO:0007669"/>
    <property type="project" value="TreeGrafter"/>
</dbReference>
<dbReference type="EMBL" id="NKCL01000008">
    <property type="protein sequence ID" value="RSL90486.1"/>
    <property type="molecule type" value="Genomic_DNA"/>
</dbReference>
<sequence length="339" mass="37204">MAVLGKRKARSEPSISKEDAAAIFRRHFEAQFAPLPGADAESKSKATKRDDEDEDATSVDSDEEDDDEEEGSEDDDEWGGLSGDEQSEEEEGESCKSSRGDRWLTSSRSSNDRDRRPLRRTTTQADYNVKTRAQGLYGNYSASLTAYSVLSANTCTQSSRPPDQTSRKTEPTTTPAASSSSTLPEDAPSLLAKDLELRRLLAESHLLAPAINGAGHAVAAKAFDTGRTRNKATDLRIQALGSKISIHKQEKMPMNMRKGIVAAAGAREAKRRREAKENGVILERETGKTKGRRERKRDFGVDRPGVGCVLFTSHPNATLFSFMLLSALRQELFPQAIRA</sequence>
<dbReference type="Proteomes" id="UP000287972">
    <property type="component" value="Unassembled WGS sequence"/>
</dbReference>
<comment type="caution">
    <text evidence="2">The sequence shown here is derived from an EMBL/GenBank/DDBJ whole genome shotgun (WGS) entry which is preliminary data.</text>
</comment>
<gene>
    <name evidence="2" type="ORF">CEP51_000681</name>
</gene>
<feature type="compositionally biased region" description="Low complexity" evidence="1">
    <location>
        <begin position="171"/>
        <end position="182"/>
    </location>
</feature>